<accession>A0A165G922</accession>
<comment type="similarity">
    <text evidence="2 9">Belongs to the GMC oxidoreductase family.</text>
</comment>
<evidence type="ECO:0000313" key="12">
    <source>
        <dbReference type="EMBL" id="KZT10003.1"/>
    </source>
</evidence>
<dbReference type="InterPro" id="IPR000172">
    <property type="entry name" value="GMC_OxRdtase_N"/>
</dbReference>
<evidence type="ECO:0000256" key="8">
    <source>
        <dbReference type="PIRSR" id="PIRSR000137-2"/>
    </source>
</evidence>
<evidence type="ECO:0000256" key="1">
    <source>
        <dbReference type="ARBA" id="ARBA00001974"/>
    </source>
</evidence>
<dbReference type="PROSITE" id="PS00623">
    <property type="entry name" value="GMC_OXRED_1"/>
    <property type="match status" value="1"/>
</dbReference>
<reference evidence="12 13" key="1">
    <citation type="journal article" date="2016" name="Mol. Biol. Evol.">
        <title>Comparative Genomics of Early-Diverging Mushroom-Forming Fungi Provides Insights into the Origins of Lignocellulose Decay Capabilities.</title>
        <authorList>
            <person name="Nagy L.G."/>
            <person name="Riley R."/>
            <person name="Tritt A."/>
            <person name="Adam C."/>
            <person name="Daum C."/>
            <person name="Floudas D."/>
            <person name="Sun H."/>
            <person name="Yadav J.S."/>
            <person name="Pangilinan J."/>
            <person name="Larsson K.H."/>
            <person name="Matsuura K."/>
            <person name="Barry K."/>
            <person name="Labutti K."/>
            <person name="Kuo R."/>
            <person name="Ohm R.A."/>
            <person name="Bhattacharya S.S."/>
            <person name="Shirouzu T."/>
            <person name="Yoshinaga Y."/>
            <person name="Martin F.M."/>
            <person name="Grigoriev I.V."/>
            <person name="Hibbett D.S."/>
        </authorList>
    </citation>
    <scope>NUCLEOTIDE SEQUENCE [LARGE SCALE GENOMIC DNA]</scope>
    <source>
        <strain evidence="12 13">93-53</strain>
    </source>
</reference>
<keyword evidence="6" id="KW-0560">Oxidoreductase</keyword>
<dbReference type="Pfam" id="PF05199">
    <property type="entry name" value="GMC_oxred_C"/>
    <property type="match status" value="1"/>
</dbReference>
<dbReference type="Gene3D" id="3.50.50.60">
    <property type="entry name" value="FAD/NAD(P)-binding domain"/>
    <property type="match status" value="1"/>
</dbReference>
<proteinExistence type="inferred from homology"/>
<evidence type="ECO:0000256" key="3">
    <source>
        <dbReference type="ARBA" id="ARBA00022630"/>
    </source>
</evidence>
<evidence type="ECO:0000259" key="11">
    <source>
        <dbReference type="PROSITE" id="PS00624"/>
    </source>
</evidence>
<feature type="binding site" evidence="8">
    <location>
        <begin position="532"/>
        <end position="533"/>
    </location>
    <ligand>
        <name>FAD</name>
        <dbReference type="ChEBI" id="CHEBI:57692"/>
    </ligand>
</feature>
<dbReference type="GO" id="GO:0050660">
    <property type="term" value="F:flavin adenine dinucleotide binding"/>
    <property type="evidence" value="ECO:0007669"/>
    <property type="project" value="InterPro"/>
</dbReference>
<dbReference type="Gene3D" id="3.30.560.10">
    <property type="entry name" value="Glucose Oxidase, domain 3"/>
    <property type="match status" value="1"/>
</dbReference>
<evidence type="ECO:0000313" key="13">
    <source>
        <dbReference type="Proteomes" id="UP000076871"/>
    </source>
</evidence>
<dbReference type="STRING" id="1314785.A0A165G922"/>
<dbReference type="InterPro" id="IPR012132">
    <property type="entry name" value="GMC_OxRdtase"/>
</dbReference>
<comment type="cofactor">
    <cofactor evidence="1 8">
        <name>FAD</name>
        <dbReference type="ChEBI" id="CHEBI:57692"/>
    </cofactor>
</comment>
<evidence type="ECO:0000256" key="5">
    <source>
        <dbReference type="ARBA" id="ARBA00022827"/>
    </source>
</evidence>
<evidence type="ECO:0000256" key="7">
    <source>
        <dbReference type="PIRSR" id="PIRSR000137-1"/>
    </source>
</evidence>
<feature type="domain" description="Glucose-methanol-choline oxidoreductase N-terminal" evidence="11">
    <location>
        <begin position="284"/>
        <end position="298"/>
    </location>
</feature>
<dbReference type="SUPFAM" id="SSF51905">
    <property type="entry name" value="FAD/NAD(P)-binding domain"/>
    <property type="match status" value="1"/>
</dbReference>
<dbReference type="GeneID" id="63825178"/>
<dbReference type="AlphaFoldDB" id="A0A165G922"/>
<dbReference type="Proteomes" id="UP000076871">
    <property type="component" value="Unassembled WGS sequence"/>
</dbReference>
<dbReference type="SUPFAM" id="SSF54373">
    <property type="entry name" value="FAD-linked reductases, C-terminal domain"/>
    <property type="match status" value="1"/>
</dbReference>
<dbReference type="EMBL" id="KV427610">
    <property type="protein sequence ID" value="KZT10003.1"/>
    <property type="molecule type" value="Genomic_DNA"/>
</dbReference>
<evidence type="ECO:0000256" key="6">
    <source>
        <dbReference type="ARBA" id="ARBA00023002"/>
    </source>
</evidence>
<dbReference type="InterPro" id="IPR036188">
    <property type="entry name" value="FAD/NAD-bd_sf"/>
</dbReference>
<gene>
    <name evidence="12" type="ORF">LAESUDRAFT_722152</name>
</gene>
<dbReference type="PIRSF" id="PIRSF000137">
    <property type="entry name" value="Alcohol_oxidase"/>
    <property type="match status" value="1"/>
</dbReference>
<protein>
    <submittedName>
        <fullName evidence="12">GMC oxidoreductase</fullName>
    </submittedName>
</protein>
<organism evidence="12 13">
    <name type="scientific">Laetiporus sulphureus 93-53</name>
    <dbReference type="NCBI Taxonomy" id="1314785"/>
    <lineage>
        <taxon>Eukaryota</taxon>
        <taxon>Fungi</taxon>
        <taxon>Dikarya</taxon>
        <taxon>Basidiomycota</taxon>
        <taxon>Agaricomycotina</taxon>
        <taxon>Agaricomycetes</taxon>
        <taxon>Polyporales</taxon>
        <taxon>Laetiporus</taxon>
    </lineage>
</organism>
<name>A0A165G922_9APHY</name>
<dbReference type="Pfam" id="PF00732">
    <property type="entry name" value="GMC_oxred_N"/>
    <property type="match status" value="1"/>
</dbReference>
<feature type="active site" description="Proton donor" evidence="7">
    <location>
        <position position="533"/>
    </location>
</feature>
<keyword evidence="3 9" id="KW-0285">Flavoprotein</keyword>
<feature type="binding site" evidence="8">
    <location>
        <position position="245"/>
    </location>
    <ligand>
        <name>FAD</name>
        <dbReference type="ChEBI" id="CHEBI:57692"/>
    </ligand>
</feature>
<dbReference type="OrthoDB" id="269227at2759"/>
<dbReference type="PANTHER" id="PTHR11552:SF201">
    <property type="entry name" value="GLUCOSE-METHANOL-CHOLINE OXIDOREDUCTASE N-TERMINAL DOMAIN-CONTAINING PROTEIN"/>
    <property type="match status" value="1"/>
</dbReference>
<dbReference type="PANTHER" id="PTHR11552">
    <property type="entry name" value="GLUCOSE-METHANOL-CHOLINE GMC OXIDOREDUCTASE"/>
    <property type="match status" value="1"/>
</dbReference>
<dbReference type="PROSITE" id="PS00624">
    <property type="entry name" value="GMC_OXRED_2"/>
    <property type="match status" value="1"/>
</dbReference>
<feature type="active site" description="Proton acceptor" evidence="7">
    <location>
        <position position="576"/>
    </location>
</feature>
<dbReference type="GO" id="GO:0016614">
    <property type="term" value="F:oxidoreductase activity, acting on CH-OH group of donors"/>
    <property type="evidence" value="ECO:0007669"/>
    <property type="project" value="InterPro"/>
</dbReference>
<keyword evidence="13" id="KW-1185">Reference proteome</keyword>
<evidence type="ECO:0000256" key="4">
    <source>
        <dbReference type="ARBA" id="ARBA00022729"/>
    </source>
</evidence>
<keyword evidence="4" id="KW-0732">Signal</keyword>
<dbReference type="InterPro" id="IPR007867">
    <property type="entry name" value="GMC_OxRtase_C"/>
</dbReference>
<feature type="domain" description="Glucose-methanol-choline oxidoreductase N-terminal" evidence="10">
    <location>
        <begin position="94"/>
        <end position="117"/>
    </location>
</feature>
<dbReference type="RefSeq" id="XP_040767743.1">
    <property type="nucleotide sequence ID" value="XM_040908149.1"/>
</dbReference>
<keyword evidence="5 8" id="KW-0274">FAD</keyword>
<evidence type="ECO:0000256" key="9">
    <source>
        <dbReference type="RuleBase" id="RU003968"/>
    </source>
</evidence>
<sequence>MESRLSQVADISGKRFDFVIVGGGTSGLTLANRLSENPNVAVVVLEAGKAHIDDLRILSPNGWLQQIMQPEYDWKFSTVPQGHAANSALVWSRGKGLGGSSALNLMLWTRPQREDIDAIERLGNPGWNWDRFHEYSKKSEKFVPVVAASPSEYKDLIEEKSVGSNGPIPISFVPTSSGAEAPYQKSLAKHGVQLSHDSLSGETTGTWKSLSVVDPETGNRSYASNAYLLPVIDRPNLKVLTEAYVTKIVTLRDGGELNASGIEFECNGRTYTVYAGKEVILSAGAIKTPTILELSGIGDPAILEPLGIVVQKDLPAVGANVRDKLYTRIVLEMQDGIVSSNLLKDPNFQEKLRSSHPNLKGPFTLAMTGVTFLPVQAFSENANAIIERCAEKISADASAYPPGVKEQLDIQLDLLKDEAVPDTELLVTPFSFAPPIQGRPYIILAVCVSHPFSRGSIHIQSADPKVAPLIDPHYFEESVDLDIIVEATKFARKVAQTEPFKSITVQEVVPGPSVITDEQLRDTVRNNLSTIWHTVGSASMLPEDKGGAVDATLKVYGTKNIRIVDLSVIPLPIASHTQTVAYAIAEQAADIIKAIHNI</sequence>
<evidence type="ECO:0000259" key="10">
    <source>
        <dbReference type="PROSITE" id="PS00623"/>
    </source>
</evidence>
<dbReference type="InParanoid" id="A0A165G922"/>
<feature type="binding site" evidence="8">
    <location>
        <begin position="25"/>
        <end position="26"/>
    </location>
    <ligand>
        <name>FAD</name>
        <dbReference type="ChEBI" id="CHEBI:57692"/>
    </ligand>
</feature>
<evidence type="ECO:0000256" key="2">
    <source>
        <dbReference type="ARBA" id="ARBA00010790"/>
    </source>
</evidence>